<accession>B3G2G1</accession>
<gene>
    <name evidence="2" type="ORF">PACL_0435</name>
</gene>
<evidence type="ECO:0000313" key="2">
    <source>
        <dbReference type="EMBL" id="ACD39223.1"/>
    </source>
</evidence>
<protein>
    <submittedName>
        <fullName evidence="2">Uncharacterized protein</fullName>
    </submittedName>
</protein>
<proteinExistence type="predicted"/>
<dbReference type="RefSeq" id="WP_023124266.1">
    <property type="nucleotide sequence ID" value="NZ_CATOYA010000013.1"/>
</dbReference>
<feature type="compositionally biased region" description="Polar residues" evidence="1">
    <location>
        <begin position="493"/>
        <end position="504"/>
    </location>
</feature>
<dbReference type="PATRIC" id="fig|287.2967.peg.913"/>
<sequence length="569" mass="61206">MLNGGPLNSAALNSAAQSVVPGPEPIIPGYAFTWRAIVRVGDDDVTPLLTGEIEVDREEGAAGVASFSIYLGDGPVVPTDWIGRTVTIDYATETAGELSQGRRFTGRVTQPAWNPVRRVLDVSCTDQLQQRVEAMEIAAIDALVVGAWSADVFEPVDGRSRWDYAQERLTSVTGSLDCSPYGALRVTSWLSVAPAFEFGQGSTVYGSLAVELADLSSQTNRIEIECDYRFSRLWQLNASYSWQHPGTGNAVGEAGFCNWRGDDTELPDVEMITSATESSGQTLFYATWYPLPPTGVYCNPPAAWINNFTELLLGGNWIAGRRWVQSVTERYRLVMEVQPSVAATGPIVGRQRASFEIESDKASGWESDPITGGSTGHSDEKDDNRRLSALNCLLAQGATTLIAAHRGTTVTWDVPTSMVLPIDLVHTIRLDDQGARAVGKCQRIVDRLDLASGSALTTISIAVMRGGGGAADALAPPSGSVAPDSPPSGGGQLPTQLGGRNSSPIYDDEADGFAGNWTENDLDINPSLELFPRRFSVTAKDIPETYRDEHAPELAATYRVSVPDDLLEM</sequence>
<dbReference type="eggNOG" id="ENOG50335VC">
    <property type="taxonomic scope" value="Bacteria"/>
</dbReference>
<name>B3G2G1_PSEAI</name>
<organism evidence="2">
    <name type="scientific">Pseudomonas aeruginosa</name>
    <dbReference type="NCBI Taxonomy" id="287"/>
    <lineage>
        <taxon>Bacteria</taxon>
        <taxon>Pseudomonadati</taxon>
        <taxon>Pseudomonadota</taxon>
        <taxon>Gammaproteobacteria</taxon>
        <taxon>Pseudomonadales</taxon>
        <taxon>Pseudomonadaceae</taxon>
        <taxon>Pseudomonas</taxon>
    </lineage>
</organism>
<feature type="region of interest" description="Disordered" evidence="1">
    <location>
        <begin position="474"/>
        <end position="504"/>
    </location>
</feature>
<evidence type="ECO:0000256" key="1">
    <source>
        <dbReference type="SAM" id="MobiDB-lite"/>
    </source>
</evidence>
<feature type="region of interest" description="Disordered" evidence="1">
    <location>
        <begin position="359"/>
        <end position="382"/>
    </location>
</feature>
<dbReference type="EMBL" id="EU595751">
    <property type="protein sequence ID" value="ACD39223.1"/>
    <property type="molecule type" value="Genomic_DNA"/>
</dbReference>
<reference evidence="2" key="1">
    <citation type="journal article" date="2008" name="Genomics">
        <title>Large-insert genome analysis technology detects structural variation in Pseudomonas aeruginosa clinical strains from cystic fibrosis patients.</title>
        <authorList>
            <person name="Hayden H.S."/>
            <person name="Gillett W."/>
            <person name="Saenphimmachak C."/>
            <person name="Lim R."/>
            <person name="Zhou Y."/>
            <person name="Jacobs M.A."/>
            <person name="Chang J."/>
            <person name="Rohmer L."/>
            <person name="D'Argenio D.A."/>
            <person name="Palmieri A."/>
            <person name="Levy R."/>
            <person name="Haugen E."/>
            <person name="Wong G.K."/>
            <person name="Brittnacher M.J."/>
            <person name="Burns J.L."/>
            <person name="Miller S.I."/>
            <person name="Olson M.V."/>
            <person name="Kaul R."/>
        </authorList>
    </citation>
    <scope>NUCLEOTIDE SEQUENCE</scope>
    <source>
        <strain evidence="2">PACS171b</strain>
    </source>
</reference>
<dbReference type="AlphaFoldDB" id="B3G2G1"/>